<keyword evidence="10" id="KW-1185">Reference proteome</keyword>
<dbReference type="Proteomes" id="UP000199048">
    <property type="component" value="Unassembled WGS sequence"/>
</dbReference>
<dbReference type="Gene3D" id="3.20.20.100">
    <property type="entry name" value="NADP-dependent oxidoreductase domain"/>
    <property type="match status" value="1"/>
</dbReference>
<evidence type="ECO:0000259" key="8">
    <source>
        <dbReference type="Pfam" id="PF00248"/>
    </source>
</evidence>
<dbReference type="PANTHER" id="PTHR43827:SF3">
    <property type="entry name" value="NADP-DEPENDENT OXIDOREDUCTASE DOMAIN-CONTAINING PROTEIN"/>
    <property type="match status" value="1"/>
</dbReference>
<dbReference type="PROSITE" id="PS00062">
    <property type="entry name" value="ALDOKETO_REDUCTASE_2"/>
    <property type="match status" value="1"/>
</dbReference>
<dbReference type="STRING" id="582667.SAMN05192568_101494"/>
<dbReference type="GO" id="GO:0016616">
    <property type="term" value="F:oxidoreductase activity, acting on the CH-OH group of donors, NAD or NADP as acceptor"/>
    <property type="evidence" value="ECO:0007669"/>
    <property type="project" value="UniProtKB-ARBA"/>
</dbReference>
<dbReference type="PROSITE" id="PS00798">
    <property type="entry name" value="ALDOKETO_REDUCTASE_1"/>
    <property type="match status" value="1"/>
</dbReference>
<dbReference type="PRINTS" id="PR00069">
    <property type="entry name" value="ALDKETRDTASE"/>
</dbReference>
<gene>
    <name evidence="9" type="ORF">SAMN05192568_101494</name>
</gene>
<evidence type="ECO:0000313" key="10">
    <source>
        <dbReference type="Proteomes" id="UP000199048"/>
    </source>
</evidence>
<dbReference type="PIRSF" id="PIRSF000097">
    <property type="entry name" value="AKR"/>
    <property type="match status" value="1"/>
</dbReference>
<dbReference type="InterPro" id="IPR018170">
    <property type="entry name" value="Aldo/ket_reductase_CS"/>
</dbReference>
<dbReference type="Pfam" id="PF00248">
    <property type="entry name" value="Aldo_ket_red"/>
    <property type="match status" value="1"/>
</dbReference>
<keyword evidence="3" id="KW-0560">Oxidoreductase</keyword>
<dbReference type="PANTHER" id="PTHR43827">
    <property type="entry name" value="2,5-DIKETO-D-GLUCONIC ACID REDUCTASE"/>
    <property type="match status" value="1"/>
</dbReference>
<dbReference type="InterPro" id="IPR023210">
    <property type="entry name" value="NADP_OxRdtase_dom"/>
</dbReference>
<evidence type="ECO:0000256" key="1">
    <source>
        <dbReference type="ARBA" id="ARBA00007905"/>
    </source>
</evidence>
<feature type="binding site" evidence="6">
    <location>
        <position position="110"/>
    </location>
    <ligand>
        <name>substrate</name>
    </ligand>
</feature>
<protein>
    <submittedName>
        <fullName evidence="9">2,5-diketo-D-gluconate reductase A</fullName>
    </submittedName>
</protein>
<evidence type="ECO:0000256" key="5">
    <source>
        <dbReference type="PIRSR" id="PIRSR000097-1"/>
    </source>
</evidence>
<comment type="similarity">
    <text evidence="1">Belongs to the aldo/keto reductase family.</text>
</comment>
<proteinExistence type="inferred from homology"/>
<feature type="domain" description="NADP-dependent oxidoreductase" evidence="8">
    <location>
        <begin position="19"/>
        <end position="262"/>
    </location>
</feature>
<evidence type="ECO:0000256" key="4">
    <source>
        <dbReference type="ARBA" id="ARBA00049445"/>
    </source>
</evidence>
<evidence type="ECO:0000256" key="3">
    <source>
        <dbReference type="ARBA" id="ARBA00023002"/>
    </source>
</evidence>
<sequence>MVVTVPTLPLNDGRRIPQIGFGCWQLSDAQAPDLVGHALKAGYRLIDTAAAYGNEAGVGRGIREAGVPREEVFLTTKLWNDRQGRDATRQAFDESLKRLGQDYVDLYLIHWPCPQRRLFVESWRTMIQIRDEGRAKSIGVSNFTPEHIATLIGETGVTPAVNQIELHPHFQRAEPRADDSRHRIVTESWSPLGQGKELNDPVIVAIAKSHGKSPAQVVLRWQVQIGCVAIPKTARPERIVENVSVFDFVLSDTEMTQIAALDRPDGRIGPDPATFC</sequence>
<organism evidence="9 10">
    <name type="scientific">Methylobacterium pseudosasicola</name>
    <dbReference type="NCBI Taxonomy" id="582667"/>
    <lineage>
        <taxon>Bacteria</taxon>
        <taxon>Pseudomonadati</taxon>
        <taxon>Pseudomonadota</taxon>
        <taxon>Alphaproteobacteria</taxon>
        <taxon>Hyphomicrobiales</taxon>
        <taxon>Methylobacteriaceae</taxon>
        <taxon>Methylobacterium</taxon>
    </lineage>
</organism>
<feature type="active site" description="Proton donor" evidence="5">
    <location>
        <position position="52"/>
    </location>
</feature>
<evidence type="ECO:0000256" key="6">
    <source>
        <dbReference type="PIRSR" id="PIRSR000097-2"/>
    </source>
</evidence>
<dbReference type="RefSeq" id="WP_092042005.1">
    <property type="nucleotide sequence ID" value="NZ_FOTK01000014.1"/>
</dbReference>
<evidence type="ECO:0000256" key="2">
    <source>
        <dbReference type="ARBA" id="ARBA00022857"/>
    </source>
</evidence>
<dbReference type="FunFam" id="3.20.20.100:FF:000002">
    <property type="entry name" value="2,5-diketo-D-gluconic acid reductase A"/>
    <property type="match status" value="1"/>
</dbReference>
<dbReference type="AlphaFoldDB" id="A0A1I4LTB1"/>
<feature type="site" description="Lowers pKa of active site Tyr" evidence="7">
    <location>
        <position position="77"/>
    </location>
</feature>
<evidence type="ECO:0000313" key="9">
    <source>
        <dbReference type="EMBL" id="SFL94121.1"/>
    </source>
</evidence>
<comment type="catalytic activity">
    <reaction evidence="4">
        <text>hydroxyacetone + NADP(+) = methylglyoxal + NADPH + H(+)</text>
        <dbReference type="Rhea" id="RHEA:27986"/>
        <dbReference type="ChEBI" id="CHEBI:15378"/>
        <dbReference type="ChEBI" id="CHEBI:17158"/>
        <dbReference type="ChEBI" id="CHEBI:27957"/>
        <dbReference type="ChEBI" id="CHEBI:57783"/>
        <dbReference type="ChEBI" id="CHEBI:58349"/>
    </reaction>
</comment>
<dbReference type="OrthoDB" id="9804790at2"/>
<dbReference type="EMBL" id="FOTK01000014">
    <property type="protein sequence ID" value="SFL94121.1"/>
    <property type="molecule type" value="Genomic_DNA"/>
</dbReference>
<keyword evidence="2" id="KW-0521">NADP</keyword>
<name>A0A1I4LTB1_9HYPH</name>
<dbReference type="InterPro" id="IPR020471">
    <property type="entry name" value="AKR"/>
</dbReference>
<evidence type="ECO:0000256" key="7">
    <source>
        <dbReference type="PIRSR" id="PIRSR000097-3"/>
    </source>
</evidence>
<reference evidence="10" key="1">
    <citation type="submission" date="2016-10" db="EMBL/GenBank/DDBJ databases">
        <authorList>
            <person name="Varghese N."/>
            <person name="Submissions S."/>
        </authorList>
    </citation>
    <scope>NUCLEOTIDE SEQUENCE [LARGE SCALE GENOMIC DNA]</scope>
    <source>
        <strain evidence="10">BL36</strain>
    </source>
</reference>
<dbReference type="SUPFAM" id="SSF51430">
    <property type="entry name" value="NAD(P)-linked oxidoreductase"/>
    <property type="match status" value="1"/>
</dbReference>
<accession>A0A1I4LTB1</accession>
<dbReference type="InterPro" id="IPR036812">
    <property type="entry name" value="NAD(P)_OxRdtase_dom_sf"/>
</dbReference>